<accession>A0AA90YSX3</accession>
<feature type="signal peptide" evidence="1">
    <location>
        <begin position="1"/>
        <end position="24"/>
    </location>
</feature>
<keyword evidence="1" id="KW-0732">Signal</keyword>
<dbReference type="NCBIfam" id="NF041384">
    <property type="entry name" value="YHS_seleno_dom"/>
    <property type="match status" value="1"/>
</dbReference>
<comment type="caution">
    <text evidence="2">The sequence shown here is derived from an EMBL/GenBank/DDBJ whole genome shotgun (WGS) entry which is preliminary data.</text>
</comment>
<reference evidence="2" key="1">
    <citation type="submission" date="2019-12" db="EMBL/GenBank/DDBJ databases">
        <title>Ruegeria JWLKs population differentiation of coral mucus and skeleton niches.</title>
        <authorList>
            <person name="Luo D."/>
        </authorList>
    </citation>
    <scope>NUCLEOTIDE SEQUENCE</scope>
    <source>
        <strain evidence="2">HKCCD6181</strain>
    </source>
</reference>
<feature type="chain" id="PRO_5041636801" evidence="1">
    <location>
        <begin position="25"/>
        <end position="152"/>
    </location>
</feature>
<dbReference type="AlphaFoldDB" id="A0AA90YSX3"/>
<gene>
    <name evidence="2" type="ORF">GS634_08840</name>
</gene>
<dbReference type="EMBL" id="WVRA01000002">
    <property type="protein sequence ID" value="NOE18227.1"/>
    <property type="molecule type" value="Genomic_DNA"/>
</dbReference>
<dbReference type="Proteomes" id="UP000597886">
    <property type="component" value="Unassembled WGS sequence"/>
</dbReference>
<name>A0AA90YSX3_9RHOB</name>
<proteinExistence type="predicted"/>
<evidence type="ECO:0000313" key="2">
    <source>
        <dbReference type="EMBL" id="NOE18227.1"/>
    </source>
</evidence>
<protein>
    <submittedName>
        <fullName evidence="2">YHS domain protein</fullName>
    </submittedName>
</protein>
<dbReference type="RefSeq" id="WP_171114877.1">
    <property type="nucleotide sequence ID" value="NZ_WVRA01000002.1"/>
</dbReference>
<evidence type="ECO:0000313" key="3">
    <source>
        <dbReference type="Proteomes" id="UP000597886"/>
    </source>
</evidence>
<evidence type="ECO:0000256" key="1">
    <source>
        <dbReference type="SAM" id="SignalP"/>
    </source>
</evidence>
<sequence length="152" mass="17287">MAMLTRRSTLGALCAFFLAPATYAQERPVYYTTEGVALAGYDAVSFFDGSTPIMGMPENSVVWKGARWHFTSQENRELFESNPRAFAPQFGGYCSYAMAMGVLKSSDPKAWKVVDGRLYLTHSIEIEEIWQQDQTEYIELAEENWPVILYQE</sequence>
<organism evidence="2 3">
    <name type="scientific">Ruegeria atlantica</name>
    <dbReference type="NCBI Taxonomy" id="81569"/>
    <lineage>
        <taxon>Bacteria</taxon>
        <taxon>Pseudomonadati</taxon>
        <taxon>Pseudomonadota</taxon>
        <taxon>Alphaproteobacteria</taxon>
        <taxon>Rhodobacterales</taxon>
        <taxon>Roseobacteraceae</taxon>
        <taxon>Ruegeria</taxon>
    </lineage>
</organism>